<feature type="signal peptide" evidence="2">
    <location>
        <begin position="1"/>
        <end position="23"/>
    </location>
</feature>
<name>A0A6I8UL88_DROPS</name>
<dbReference type="KEGG" id="dpo:4817845"/>
<proteinExistence type="predicted"/>
<protein>
    <submittedName>
        <fullName evidence="4">Uncharacterized protein</fullName>
    </submittedName>
</protein>
<dbReference type="InParanoid" id="A0A6I8UL88"/>
<keyword evidence="2" id="KW-0732">Signal</keyword>
<accession>A0A6I8UL88</accession>
<dbReference type="AlphaFoldDB" id="A0A6I8UL88"/>
<evidence type="ECO:0000313" key="4">
    <source>
        <dbReference type="RefSeq" id="XP_001357301.3"/>
    </source>
</evidence>
<sequence length="178" mass="20443">MCKFTNRLFVFALLLLALGVVLAQPVSVKARPGGPRNVISDLLEVLYDDYNDSGYQQEDIYYDQRQKGAENLQLKMDGLVVALAPEMSYHSLYMMADQYFNMREMLLQHSTPEPDETQLYEKVPVREPESTASEEHTRIPDPKTDMESRQHHVVAPQNASRSPSQLLEMLKKLKSRKI</sequence>
<feature type="region of interest" description="Disordered" evidence="1">
    <location>
        <begin position="125"/>
        <end position="166"/>
    </location>
</feature>
<evidence type="ECO:0000256" key="2">
    <source>
        <dbReference type="SAM" id="SignalP"/>
    </source>
</evidence>
<dbReference type="Proteomes" id="UP000001819">
    <property type="component" value="Chromosome 4"/>
</dbReference>
<keyword evidence="3" id="KW-1185">Reference proteome</keyword>
<feature type="compositionally biased region" description="Basic and acidic residues" evidence="1">
    <location>
        <begin position="125"/>
        <end position="150"/>
    </location>
</feature>
<evidence type="ECO:0000256" key="1">
    <source>
        <dbReference type="SAM" id="MobiDB-lite"/>
    </source>
</evidence>
<evidence type="ECO:0000313" key="3">
    <source>
        <dbReference type="Proteomes" id="UP000001819"/>
    </source>
</evidence>
<reference evidence="4" key="1">
    <citation type="submission" date="2025-08" db="UniProtKB">
        <authorList>
            <consortium name="RefSeq"/>
        </authorList>
    </citation>
    <scope>IDENTIFICATION</scope>
    <source>
        <strain evidence="4">MV-25-SWS-2005</strain>
        <tissue evidence="4">Whole body</tissue>
    </source>
</reference>
<organism evidence="3 4">
    <name type="scientific">Drosophila pseudoobscura pseudoobscura</name>
    <name type="common">Fruit fly</name>
    <dbReference type="NCBI Taxonomy" id="46245"/>
    <lineage>
        <taxon>Eukaryota</taxon>
        <taxon>Metazoa</taxon>
        <taxon>Ecdysozoa</taxon>
        <taxon>Arthropoda</taxon>
        <taxon>Hexapoda</taxon>
        <taxon>Insecta</taxon>
        <taxon>Pterygota</taxon>
        <taxon>Neoptera</taxon>
        <taxon>Endopterygota</taxon>
        <taxon>Diptera</taxon>
        <taxon>Brachycera</taxon>
        <taxon>Muscomorpha</taxon>
        <taxon>Ephydroidea</taxon>
        <taxon>Drosophilidae</taxon>
        <taxon>Drosophila</taxon>
        <taxon>Sophophora</taxon>
    </lineage>
</organism>
<dbReference type="RefSeq" id="XP_001357301.3">
    <property type="nucleotide sequence ID" value="XM_001357265.4"/>
</dbReference>
<gene>
    <name evidence="4" type="primary">LOC4817845</name>
</gene>
<feature type="chain" id="PRO_5026042578" evidence="2">
    <location>
        <begin position="24"/>
        <end position="178"/>
    </location>
</feature>